<gene>
    <name evidence="5" type="ORF">ABGB03_06115</name>
</gene>
<dbReference type="Gene3D" id="2.40.100.10">
    <property type="entry name" value="Cyclophilin-like"/>
    <property type="match status" value="1"/>
</dbReference>
<evidence type="ECO:0000313" key="5">
    <source>
        <dbReference type="EMBL" id="XBG62477.1"/>
    </source>
</evidence>
<name>A0AAU7BW39_9FLAO</name>
<dbReference type="RefSeq" id="WP_347925726.1">
    <property type="nucleotide sequence ID" value="NZ_CP157199.1"/>
</dbReference>
<keyword evidence="2" id="KW-0378">Hydrolase</keyword>
<keyword evidence="1" id="KW-0547">Nucleotide-binding</keyword>
<dbReference type="GO" id="GO:0016787">
    <property type="term" value="F:hydrolase activity"/>
    <property type="evidence" value="ECO:0007669"/>
    <property type="project" value="UniProtKB-KW"/>
</dbReference>
<evidence type="ECO:0000256" key="1">
    <source>
        <dbReference type="ARBA" id="ARBA00022741"/>
    </source>
</evidence>
<keyword evidence="3" id="KW-0067">ATP-binding</keyword>
<dbReference type="SMART" id="SM00797">
    <property type="entry name" value="AHS2"/>
    <property type="match status" value="1"/>
</dbReference>
<evidence type="ECO:0000256" key="3">
    <source>
        <dbReference type="ARBA" id="ARBA00022840"/>
    </source>
</evidence>
<reference evidence="5" key="1">
    <citation type="submission" date="2024-05" db="EMBL/GenBank/DDBJ databases">
        <title>Pontimicrobium maritimus sp. nov., isolated form sea water.</title>
        <authorList>
            <person name="Muhammad N."/>
            <person name="Vuong T.Q."/>
            <person name="Han H.L."/>
            <person name="Kim S.-G."/>
        </authorList>
    </citation>
    <scope>NUCLEOTIDE SEQUENCE</scope>
    <source>
        <strain evidence="5">SW4</strain>
    </source>
</reference>
<proteinExistence type="predicted"/>
<dbReference type="PANTHER" id="PTHR43309">
    <property type="entry name" value="5-OXOPROLINASE SUBUNIT C"/>
    <property type="match status" value="1"/>
</dbReference>
<evidence type="ECO:0000259" key="4">
    <source>
        <dbReference type="SMART" id="SM00797"/>
    </source>
</evidence>
<dbReference type="Pfam" id="PF02626">
    <property type="entry name" value="CT_A_B"/>
    <property type="match status" value="1"/>
</dbReference>
<dbReference type="AlphaFoldDB" id="A0AAU7BW39"/>
<feature type="domain" description="Carboxyltransferase" evidence="4">
    <location>
        <begin position="23"/>
        <end position="281"/>
    </location>
</feature>
<dbReference type="InterPro" id="IPR029000">
    <property type="entry name" value="Cyclophilin-like_dom_sf"/>
</dbReference>
<dbReference type="EMBL" id="CP157199">
    <property type="protein sequence ID" value="XBG62477.1"/>
    <property type="molecule type" value="Genomic_DNA"/>
</dbReference>
<sequence>MIKVLHPGFYTTIQDLGRKDYQHLGVSVSGSMDLEASRIANAILGNDEKCAALEITMVGPKLEFTCDTAISITGANLSPNLNGIKINNYIAINVKKGDILSFDRLNMGFRSYLAISGGFQTEFVLNSRSMYKGLTSTFKLQKDDILKIENQTSSSNKYASIKANISYLDNHIIEVFKGPEFENLNAIQIATLFNKEFTISKENNRMAYQLNELVVNNFEDIITSLVLPGTVQLTPSGKLIILMRDCQTTGGYPRVLQLSEASINVLAQKFTGNSIVFDLKD</sequence>
<dbReference type="InterPro" id="IPR003778">
    <property type="entry name" value="CT_A_B"/>
</dbReference>
<organism evidence="5">
    <name type="scientific">Pontimicrobium sp. SW4</name>
    <dbReference type="NCBI Taxonomy" id="3153519"/>
    <lineage>
        <taxon>Bacteria</taxon>
        <taxon>Pseudomonadati</taxon>
        <taxon>Bacteroidota</taxon>
        <taxon>Flavobacteriia</taxon>
        <taxon>Flavobacteriales</taxon>
        <taxon>Flavobacteriaceae</taxon>
        <taxon>Pontimicrobium</taxon>
    </lineage>
</organism>
<protein>
    <submittedName>
        <fullName evidence="5">Biotin-dependent carboxyltransferase family protein</fullName>
    </submittedName>
</protein>
<dbReference type="GO" id="GO:0005524">
    <property type="term" value="F:ATP binding"/>
    <property type="evidence" value="ECO:0007669"/>
    <property type="project" value="UniProtKB-KW"/>
</dbReference>
<dbReference type="InterPro" id="IPR052708">
    <property type="entry name" value="PxpC"/>
</dbReference>
<dbReference type="PANTHER" id="PTHR43309:SF5">
    <property type="entry name" value="5-OXOPROLINASE SUBUNIT C"/>
    <property type="match status" value="1"/>
</dbReference>
<evidence type="ECO:0000256" key="2">
    <source>
        <dbReference type="ARBA" id="ARBA00022801"/>
    </source>
</evidence>
<accession>A0AAU7BW39</accession>